<accession>A0A3M9MZU3</accession>
<feature type="signal peptide" evidence="2">
    <location>
        <begin position="1"/>
        <end position="20"/>
    </location>
</feature>
<dbReference type="Gene3D" id="1.10.606.20">
    <property type="match status" value="2"/>
</dbReference>
<dbReference type="PANTHER" id="PTHR34599:SF1">
    <property type="entry name" value="PHOSPHATIDIC ACID PHOSPHATASE TYPE 2_HALOPEROXIDASE DOMAIN-CONTAINING PROTEIN"/>
    <property type="match status" value="1"/>
</dbReference>
<dbReference type="AlphaFoldDB" id="A0A3M9MZU3"/>
<feature type="chain" id="PRO_5017990666" evidence="2">
    <location>
        <begin position="21"/>
        <end position="455"/>
    </location>
</feature>
<dbReference type="PANTHER" id="PTHR34599">
    <property type="entry name" value="PEROXIDASE-RELATED"/>
    <property type="match status" value="1"/>
</dbReference>
<gene>
    <name evidence="4" type="ORF">EFB08_00645</name>
</gene>
<evidence type="ECO:0000313" key="5">
    <source>
        <dbReference type="Proteomes" id="UP000272117"/>
    </source>
</evidence>
<dbReference type="SUPFAM" id="SSF48317">
    <property type="entry name" value="Acid phosphatase/Vanadium-dependent haloperoxidase"/>
    <property type="match status" value="2"/>
</dbReference>
<feature type="compositionally biased region" description="Basic residues" evidence="1">
    <location>
        <begin position="440"/>
        <end position="455"/>
    </location>
</feature>
<dbReference type="CDD" id="cd03380">
    <property type="entry name" value="PAP2_like_1"/>
    <property type="match status" value="1"/>
</dbReference>
<proteinExistence type="predicted"/>
<keyword evidence="5" id="KW-1185">Reference proteome</keyword>
<feature type="region of interest" description="Disordered" evidence="1">
    <location>
        <begin position="435"/>
        <end position="455"/>
    </location>
</feature>
<dbReference type="OrthoDB" id="7793240at2"/>
<protein>
    <submittedName>
        <fullName evidence="4">Phosphatase PAP2 family protein</fullName>
    </submittedName>
</protein>
<dbReference type="InterPro" id="IPR052559">
    <property type="entry name" value="V-haloperoxidase"/>
</dbReference>
<evidence type="ECO:0000256" key="2">
    <source>
        <dbReference type="SAM" id="SignalP"/>
    </source>
</evidence>
<evidence type="ECO:0000313" key="4">
    <source>
        <dbReference type="EMBL" id="RNI31082.1"/>
    </source>
</evidence>
<evidence type="ECO:0000259" key="3">
    <source>
        <dbReference type="Pfam" id="PF01569"/>
    </source>
</evidence>
<comment type="caution">
    <text evidence="4">The sequence shown here is derived from an EMBL/GenBank/DDBJ whole genome shotgun (WGS) entry which is preliminary data.</text>
</comment>
<dbReference type="Proteomes" id="UP000272117">
    <property type="component" value="Unassembled WGS sequence"/>
</dbReference>
<sequence>MKKSLLLLVAVLLMATHLQAQVEPAAGNWKTWFISSGKAYRLPSPPSNKEEIAQVLSRQQELDSAGLQQILFWNAGSPGYRWHQMISKLWVVDTAYTGVLANMLLNAGIYDATVAAWDTKYAFNRERPFAASSKIKAYAPKPESPSYPCEHSVAAGVASTVIAHFYPALADSVNRMAQRVMESRVAAGVAFPSDTKAGFELGRRIALKEIEHTKGYSPKGPWDGKMPQKAGLWNGKKPMFPMAGKGKTVVLDSSSQFRPGPPPDFAKDMAEMKAFKPTFRSQANAFYYASQTGEDVLHKKIFEYNLHQNPPQAARVYALTAVASYDAFIACWDAKYAYWGIRPNQYDTTYHPLIPTPPFPGYPSGHAVISGVTGELYSYFFPADRTYFQKRAKDGAESRFQAGIHFRTDNEVGLEMGRKIANAVIQKARADGAENQLSLVKRKPSSLKPISRKTP</sequence>
<dbReference type="RefSeq" id="WP_123124984.1">
    <property type="nucleotide sequence ID" value="NZ_RJJD01000001.1"/>
</dbReference>
<name>A0A3M9MZU3_9BACT</name>
<evidence type="ECO:0000256" key="1">
    <source>
        <dbReference type="SAM" id="MobiDB-lite"/>
    </source>
</evidence>
<feature type="domain" description="Phosphatidic acid phosphatase type 2/haloperoxidase" evidence="3">
    <location>
        <begin position="101"/>
        <end position="206"/>
    </location>
</feature>
<organism evidence="4 5">
    <name type="scientific">Rufibacter latericius</name>
    <dbReference type="NCBI Taxonomy" id="2487040"/>
    <lineage>
        <taxon>Bacteria</taxon>
        <taxon>Pseudomonadati</taxon>
        <taxon>Bacteroidota</taxon>
        <taxon>Cytophagia</taxon>
        <taxon>Cytophagales</taxon>
        <taxon>Hymenobacteraceae</taxon>
        <taxon>Rufibacter</taxon>
    </lineage>
</organism>
<dbReference type="CDD" id="cd03398">
    <property type="entry name" value="PAP2_haloperoxidase"/>
    <property type="match status" value="1"/>
</dbReference>
<keyword evidence="2" id="KW-0732">Signal</keyword>
<dbReference type="EMBL" id="RJJD01000001">
    <property type="protein sequence ID" value="RNI31082.1"/>
    <property type="molecule type" value="Genomic_DNA"/>
</dbReference>
<dbReference type="InterPro" id="IPR036938">
    <property type="entry name" value="PAP2/HPO_sf"/>
</dbReference>
<dbReference type="InterPro" id="IPR000326">
    <property type="entry name" value="PAP2/HPO"/>
</dbReference>
<dbReference type="Pfam" id="PF01569">
    <property type="entry name" value="PAP2"/>
    <property type="match status" value="1"/>
</dbReference>
<reference evidence="4 5" key="1">
    <citation type="submission" date="2018-11" db="EMBL/GenBank/DDBJ databases">
        <title>Rufibacter latericius sp. nov., isolated from water in Baiyang Lake.</title>
        <authorList>
            <person name="Yang Y."/>
        </authorList>
    </citation>
    <scope>NUCLEOTIDE SEQUENCE [LARGE SCALE GENOMIC DNA]</scope>
    <source>
        <strain evidence="4 5">R-22-1c-1</strain>
    </source>
</reference>